<evidence type="ECO:0000313" key="2">
    <source>
        <dbReference type="Proteomes" id="UP001165960"/>
    </source>
</evidence>
<reference evidence="1" key="1">
    <citation type="submission" date="2022-04" db="EMBL/GenBank/DDBJ databases">
        <title>Genome of the entomopathogenic fungus Entomophthora muscae.</title>
        <authorList>
            <person name="Elya C."/>
            <person name="Lovett B.R."/>
            <person name="Lee E."/>
            <person name="Macias A.M."/>
            <person name="Hajek A.E."/>
            <person name="De Bivort B.L."/>
            <person name="Kasson M.T."/>
            <person name="De Fine Licht H.H."/>
            <person name="Stajich J.E."/>
        </authorList>
    </citation>
    <scope>NUCLEOTIDE SEQUENCE</scope>
    <source>
        <strain evidence="1">Berkeley</strain>
    </source>
</reference>
<gene>
    <name evidence="1" type="ORF">DSO57_1012781</name>
</gene>
<sequence>MPVPVSTPLSPAGAPQYSWYMTPSLEIQHHDTTQVFPMGTIWSFTASVSLGIRANSVSSPPHYLDNSWRQVIPGVWYTATPLSQNPPLQKNQRSWGPVSLLLPYSIPWLWLSFSVILELTSFWEDSILFWVDIAYLENYSIWEWSLSPLVL</sequence>
<evidence type="ECO:0000313" key="1">
    <source>
        <dbReference type="EMBL" id="KAJ9073793.1"/>
    </source>
</evidence>
<protein>
    <submittedName>
        <fullName evidence="1">Uncharacterized protein</fullName>
    </submittedName>
</protein>
<proteinExistence type="predicted"/>
<dbReference type="Proteomes" id="UP001165960">
    <property type="component" value="Unassembled WGS sequence"/>
</dbReference>
<keyword evidence="2" id="KW-1185">Reference proteome</keyword>
<dbReference type="EMBL" id="QTSX02002886">
    <property type="protein sequence ID" value="KAJ9073793.1"/>
    <property type="molecule type" value="Genomic_DNA"/>
</dbReference>
<name>A0ACC2TGJ5_9FUNG</name>
<comment type="caution">
    <text evidence="1">The sequence shown here is derived from an EMBL/GenBank/DDBJ whole genome shotgun (WGS) entry which is preliminary data.</text>
</comment>
<accession>A0ACC2TGJ5</accession>
<organism evidence="1 2">
    <name type="scientific">Entomophthora muscae</name>
    <dbReference type="NCBI Taxonomy" id="34485"/>
    <lineage>
        <taxon>Eukaryota</taxon>
        <taxon>Fungi</taxon>
        <taxon>Fungi incertae sedis</taxon>
        <taxon>Zoopagomycota</taxon>
        <taxon>Entomophthoromycotina</taxon>
        <taxon>Entomophthoromycetes</taxon>
        <taxon>Entomophthorales</taxon>
        <taxon>Entomophthoraceae</taxon>
        <taxon>Entomophthora</taxon>
    </lineage>
</organism>